<keyword evidence="3" id="KW-1185">Reference proteome</keyword>
<name>A0ABS9UA59_9BACL</name>
<dbReference type="EMBL" id="JAKZFC010000001">
    <property type="protein sequence ID" value="MCH7321088.1"/>
    <property type="molecule type" value="Genomic_DNA"/>
</dbReference>
<proteinExistence type="predicted"/>
<evidence type="ECO:0008006" key="4">
    <source>
        <dbReference type="Google" id="ProtNLM"/>
    </source>
</evidence>
<evidence type="ECO:0000256" key="1">
    <source>
        <dbReference type="SAM" id="Phobius"/>
    </source>
</evidence>
<feature type="transmembrane region" description="Helical" evidence="1">
    <location>
        <begin position="60"/>
        <end position="78"/>
    </location>
</feature>
<comment type="caution">
    <text evidence="2">The sequence shown here is derived from an EMBL/GenBank/DDBJ whole genome shotgun (WGS) entry which is preliminary data.</text>
</comment>
<feature type="transmembrane region" description="Helical" evidence="1">
    <location>
        <begin position="163"/>
        <end position="182"/>
    </location>
</feature>
<dbReference type="RefSeq" id="WP_241368125.1">
    <property type="nucleotide sequence ID" value="NZ_JAKZFC010000001.1"/>
</dbReference>
<evidence type="ECO:0000313" key="3">
    <source>
        <dbReference type="Proteomes" id="UP001316087"/>
    </source>
</evidence>
<feature type="transmembrane region" description="Helical" evidence="1">
    <location>
        <begin position="141"/>
        <end position="158"/>
    </location>
</feature>
<evidence type="ECO:0000313" key="2">
    <source>
        <dbReference type="EMBL" id="MCH7321088.1"/>
    </source>
</evidence>
<keyword evidence="1" id="KW-0472">Membrane</keyword>
<reference evidence="2 3" key="1">
    <citation type="submission" date="2022-03" db="EMBL/GenBank/DDBJ databases">
        <authorList>
            <person name="Jo J.-H."/>
            <person name="Im W.-T."/>
        </authorList>
    </citation>
    <scope>NUCLEOTIDE SEQUENCE [LARGE SCALE GENOMIC DNA]</scope>
    <source>
        <strain evidence="2 3">MA9</strain>
    </source>
</reference>
<protein>
    <recommendedName>
        <fullName evidence="4">DUF1700 domain-containing protein</fullName>
    </recommendedName>
</protein>
<keyword evidence="1" id="KW-1133">Transmembrane helix</keyword>
<gene>
    <name evidence="2" type="ORF">LZ480_04215</name>
</gene>
<organism evidence="2 3">
    <name type="scientific">Solibacillus palustris</name>
    <dbReference type="NCBI Taxonomy" id="2908203"/>
    <lineage>
        <taxon>Bacteria</taxon>
        <taxon>Bacillati</taxon>
        <taxon>Bacillota</taxon>
        <taxon>Bacilli</taxon>
        <taxon>Bacillales</taxon>
        <taxon>Caryophanaceae</taxon>
        <taxon>Solibacillus</taxon>
    </lineage>
</organism>
<keyword evidence="1" id="KW-0812">Transmembrane</keyword>
<sequence>MSNQKKQIIMNEITFWKQNKLLPGHYCDFLMTLYSEGNHSEEIEGKAKNAVISIEKRKKLSMATFFPIVAAVIVLLLFTIQYEWVVIGVAGVFAACCLVGAMYFAKKNKILATMLQLATALAALGVTLKACTSYFDGNNEMLYILLLVNCVFWLLSGIIMRIIYFSISGVLGLIIIIGTWMYF</sequence>
<feature type="transmembrane region" description="Helical" evidence="1">
    <location>
        <begin position="84"/>
        <end position="105"/>
    </location>
</feature>
<dbReference type="Proteomes" id="UP001316087">
    <property type="component" value="Unassembled WGS sequence"/>
</dbReference>
<accession>A0ABS9UA59</accession>